<gene>
    <name evidence="2" type="ORF">V8G56_15845</name>
</gene>
<evidence type="ECO:0000313" key="3">
    <source>
        <dbReference type="Proteomes" id="UP001610104"/>
    </source>
</evidence>
<comment type="caution">
    <text evidence="2">The sequence shown here is derived from an EMBL/GenBank/DDBJ whole genome shotgun (WGS) entry which is preliminary data.</text>
</comment>
<feature type="coiled-coil region" evidence="1">
    <location>
        <begin position="225"/>
        <end position="262"/>
    </location>
</feature>
<dbReference type="EMBL" id="JBAWKC010000007">
    <property type="protein sequence ID" value="MFH6770224.1"/>
    <property type="molecule type" value="Genomic_DNA"/>
</dbReference>
<proteinExistence type="predicted"/>
<protein>
    <submittedName>
        <fullName evidence="2">Cell envelope integrity protein TolA</fullName>
    </submittedName>
</protein>
<evidence type="ECO:0000256" key="1">
    <source>
        <dbReference type="SAM" id="Coils"/>
    </source>
</evidence>
<keyword evidence="3" id="KW-1185">Reference proteome</keyword>
<sequence length="565" mass="66090">MYKYLTLLLILSFYQVRSQSDYIQQNTELNIQTKFRQYGGLFETSSRNSPMTAQFNKGQKCLVKSYLGNNKFKIEYKRWVGYVTSEYLVINDELEDVIKNYKENKDYNEDYVNNGIVEETKISIESRAKADEEISRREAVEAKAKADEEERIRVANEAKAKADEEERIRVANEAKVKADEQERIRLAIEAKAKADEEERTRLATEAKAKADNEERIRLAVQAKAKADEEDRIRVATEAKARADEEERKRLDLEAKAIAVQTEKRQPVDKINKQSNKIHRPDFSKKNTELNIQTKFNQYGDLYETSSRNSLEKAQFNKGQKCLVKSYLGNNKFKIEYKKWVGYVTSEYLVINEELEEAVKKYEEYSAIEIEKQDVELTQEELNIDETQKKNEDVELLGMELKHEVNVDKVETDDTMDQESRDIERNELRFTCNYQMNEIDTFYNEKIIKTENYKVSDHMKIELYRIGNKKHVFINFDSKLGCASYFTHNRSYAKIKLENNTVVTIYHSWNVDCANFSLKGILTNSSISKLKASPIKSIKLQGTKDFIEIKNVKYKEFFMDKLGCLD</sequence>
<evidence type="ECO:0000313" key="2">
    <source>
        <dbReference type="EMBL" id="MFH6770224.1"/>
    </source>
</evidence>
<dbReference type="RefSeq" id="WP_395439443.1">
    <property type="nucleotide sequence ID" value="NZ_JBAWKC010000007.1"/>
</dbReference>
<dbReference type="Proteomes" id="UP001610104">
    <property type="component" value="Unassembled WGS sequence"/>
</dbReference>
<reference evidence="2 3" key="1">
    <citation type="submission" date="2024-02" db="EMBL/GenBank/DDBJ databases">
        <title>A Gaetbulibacter species isolated from tidal flats and genomic insights of their niches.</title>
        <authorList>
            <person name="Ye Y."/>
        </authorList>
    </citation>
    <scope>NUCLEOTIDE SEQUENCE [LARGE SCALE GENOMIC DNA]</scope>
    <source>
        <strain evidence="2 3">KEM-8</strain>
    </source>
</reference>
<keyword evidence="1" id="KW-0175">Coiled coil</keyword>
<feature type="coiled-coil region" evidence="1">
    <location>
        <begin position="130"/>
        <end position="197"/>
    </location>
</feature>
<organism evidence="2 3">
    <name type="scientific">Gaetbulibacter aquiaggeris</name>
    <dbReference type="NCBI Taxonomy" id="1735373"/>
    <lineage>
        <taxon>Bacteria</taxon>
        <taxon>Pseudomonadati</taxon>
        <taxon>Bacteroidota</taxon>
        <taxon>Flavobacteriia</taxon>
        <taxon>Flavobacteriales</taxon>
        <taxon>Flavobacteriaceae</taxon>
        <taxon>Gaetbulibacter</taxon>
    </lineage>
</organism>
<name>A0ABW7MTQ6_9FLAO</name>
<feature type="coiled-coil region" evidence="1">
    <location>
        <begin position="369"/>
        <end position="396"/>
    </location>
</feature>
<accession>A0ABW7MTQ6</accession>